<sequence>DRLTTMHNLVKNQNNIYTYRRTVQSHSIRVSLLTKDKLEALQLVEHINTTLDLVYPLNKHDAVKIVHATLHKFQPIFHKQQIAKVQQYLGLDLSQDAGELLSYVIEKYIDEKLRTKAWAEKTYLGYKVIYNNLITLLNDKYFRNIGAVDAQQVKNALQRLPSNLNKKAEYRNKPINHILNMNIPTSHLMSIKTINTMLGCYSELFKWAIKNGYASNNVFDGMLLKDSRKARDLRSPFNPCDLKRIFSDSAIRNPQKNWQKWLPVLGLYTGARLNELCQLQKKDIAKVEGYWCISITDSGDNQILKSTSSKRVIPMHNKLIELGFIDYVNSTGSAPSSRIFPDLKLLNERYSHTPSRWFSNIKSRVLADSDRKSFHSFRHTFVDYLYNKLKLQGNPLVKALLGHSDSEITSGVYGSSFEIADLNQIIQDVDFSVFGINFSTLSCKIMV</sequence>
<dbReference type="InterPro" id="IPR011010">
    <property type="entry name" value="DNA_brk_join_enz"/>
</dbReference>
<dbReference type="InterPro" id="IPR002104">
    <property type="entry name" value="Integrase_catalytic"/>
</dbReference>
<evidence type="ECO:0000256" key="2">
    <source>
        <dbReference type="ARBA" id="ARBA00022908"/>
    </source>
</evidence>
<gene>
    <name evidence="6" type="ORF">L0668_20460</name>
</gene>
<accession>A0ABS9DBZ8</accession>
<evidence type="ECO:0000256" key="1">
    <source>
        <dbReference type="ARBA" id="ARBA00008857"/>
    </source>
</evidence>
<dbReference type="RefSeq" id="WP_235314589.1">
    <property type="nucleotide sequence ID" value="NZ_JAKGAS010000023.1"/>
</dbReference>
<keyword evidence="7" id="KW-1185">Reference proteome</keyword>
<evidence type="ECO:0000256" key="4">
    <source>
        <dbReference type="ARBA" id="ARBA00023172"/>
    </source>
</evidence>
<dbReference type="InterPro" id="IPR010998">
    <property type="entry name" value="Integrase_recombinase_N"/>
</dbReference>
<evidence type="ECO:0000313" key="7">
    <source>
        <dbReference type="Proteomes" id="UP001521137"/>
    </source>
</evidence>
<dbReference type="PROSITE" id="PS51898">
    <property type="entry name" value="TYR_RECOMBINASE"/>
    <property type="match status" value="1"/>
</dbReference>
<dbReference type="InterPro" id="IPR050090">
    <property type="entry name" value="Tyrosine_recombinase_XerCD"/>
</dbReference>
<organism evidence="6 7">
    <name type="scientific">Paraglaciecola algarum</name>
    <dbReference type="NCBI Taxonomy" id="3050085"/>
    <lineage>
        <taxon>Bacteria</taxon>
        <taxon>Pseudomonadati</taxon>
        <taxon>Pseudomonadota</taxon>
        <taxon>Gammaproteobacteria</taxon>
        <taxon>Alteromonadales</taxon>
        <taxon>Alteromonadaceae</taxon>
        <taxon>Paraglaciecola</taxon>
    </lineage>
</organism>
<feature type="domain" description="Tyr recombinase" evidence="5">
    <location>
        <begin position="232"/>
        <end position="427"/>
    </location>
</feature>
<proteinExistence type="inferred from homology"/>
<dbReference type="Proteomes" id="UP001521137">
    <property type="component" value="Unassembled WGS sequence"/>
</dbReference>
<keyword evidence="3" id="KW-0238">DNA-binding</keyword>
<evidence type="ECO:0000256" key="3">
    <source>
        <dbReference type="ARBA" id="ARBA00023125"/>
    </source>
</evidence>
<protein>
    <submittedName>
        <fullName evidence="6">Site-specific integrase</fullName>
    </submittedName>
</protein>
<evidence type="ECO:0000259" key="5">
    <source>
        <dbReference type="PROSITE" id="PS51898"/>
    </source>
</evidence>
<comment type="caution">
    <text evidence="6">The sequence shown here is derived from an EMBL/GenBank/DDBJ whole genome shotgun (WGS) entry which is preliminary data.</text>
</comment>
<dbReference type="EMBL" id="JAKGAS010000023">
    <property type="protein sequence ID" value="MCF2950493.1"/>
    <property type="molecule type" value="Genomic_DNA"/>
</dbReference>
<dbReference type="InterPro" id="IPR013762">
    <property type="entry name" value="Integrase-like_cat_sf"/>
</dbReference>
<dbReference type="CDD" id="cd01184">
    <property type="entry name" value="INT_C_like_1"/>
    <property type="match status" value="1"/>
</dbReference>
<dbReference type="Gene3D" id="1.10.150.130">
    <property type="match status" value="1"/>
</dbReference>
<dbReference type="Gene3D" id="1.10.443.10">
    <property type="entry name" value="Intergrase catalytic core"/>
    <property type="match status" value="1"/>
</dbReference>
<comment type="similarity">
    <text evidence="1">Belongs to the 'phage' integrase family.</text>
</comment>
<reference evidence="6 7" key="1">
    <citation type="submission" date="2022-01" db="EMBL/GenBank/DDBJ databases">
        <title>Paraglaciecola sp. G1-23.</title>
        <authorList>
            <person name="Jin M.S."/>
            <person name="Han D.M."/>
            <person name="Kim H.M."/>
            <person name="Jeon C.O."/>
        </authorList>
    </citation>
    <scope>NUCLEOTIDE SEQUENCE [LARGE SCALE GENOMIC DNA]</scope>
    <source>
        <strain evidence="6 7">G1-23</strain>
    </source>
</reference>
<dbReference type="PANTHER" id="PTHR30349">
    <property type="entry name" value="PHAGE INTEGRASE-RELATED"/>
    <property type="match status" value="1"/>
</dbReference>
<dbReference type="Pfam" id="PF00589">
    <property type="entry name" value="Phage_integrase"/>
    <property type="match status" value="1"/>
</dbReference>
<dbReference type="SUPFAM" id="SSF56349">
    <property type="entry name" value="DNA breaking-rejoining enzymes"/>
    <property type="match status" value="1"/>
</dbReference>
<keyword evidence="2" id="KW-0229">DNA integration</keyword>
<evidence type="ECO:0000313" key="6">
    <source>
        <dbReference type="EMBL" id="MCF2950493.1"/>
    </source>
</evidence>
<keyword evidence="4" id="KW-0233">DNA recombination</keyword>
<dbReference type="PANTHER" id="PTHR30349:SF41">
    <property type="entry name" value="INTEGRASE_RECOMBINASE PROTEIN MJ0367-RELATED"/>
    <property type="match status" value="1"/>
</dbReference>
<feature type="non-terminal residue" evidence="6">
    <location>
        <position position="1"/>
    </location>
</feature>
<name>A0ABS9DBZ8_9ALTE</name>